<dbReference type="OrthoDB" id="4990at2"/>
<reference evidence="3 4" key="1">
    <citation type="submission" date="2016-08" db="EMBL/GenBank/DDBJ databases">
        <title>Genome of Bacillus solimangrovi GH2-4.</title>
        <authorList>
            <person name="Lim S."/>
            <person name="Kim B.-C."/>
        </authorList>
    </citation>
    <scope>NUCLEOTIDE SEQUENCE [LARGE SCALE GENOMIC DNA]</scope>
    <source>
        <strain evidence="3 4">GH2-4</strain>
    </source>
</reference>
<keyword evidence="1" id="KW-0812">Transmembrane</keyword>
<comment type="caution">
    <text evidence="3">The sequence shown here is derived from an EMBL/GenBank/DDBJ whole genome shotgun (WGS) entry which is preliminary data.</text>
</comment>
<organism evidence="3 4">
    <name type="scientific">Bacillus solimangrovi</name>
    <dbReference type="NCBI Taxonomy" id="1305675"/>
    <lineage>
        <taxon>Bacteria</taxon>
        <taxon>Bacillati</taxon>
        <taxon>Bacillota</taxon>
        <taxon>Bacilli</taxon>
        <taxon>Bacillales</taxon>
        <taxon>Bacillaceae</taxon>
        <taxon>Bacillus</taxon>
    </lineage>
</organism>
<dbReference type="Pfam" id="PF13786">
    <property type="entry name" value="DUF4179"/>
    <property type="match status" value="1"/>
</dbReference>
<dbReference type="EMBL" id="MJEH01000002">
    <property type="protein sequence ID" value="OEH94400.1"/>
    <property type="molecule type" value="Genomic_DNA"/>
</dbReference>
<feature type="transmembrane region" description="Helical" evidence="1">
    <location>
        <begin position="45"/>
        <end position="65"/>
    </location>
</feature>
<dbReference type="InterPro" id="IPR025436">
    <property type="entry name" value="DUF4179"/>
</dbReference>
<evidence type="ECO:0000259" key="2">
    <source>
        <dbReference type="Pfam" id="PF13786"/>
    </source>
</evidence>
<dbReference type="AlphaFoldDB" id="A0A1E5LJY6"/>
<protein>
    <recommendedName>
        <fullName evidence="2">DUF4179 domain-containing protein</fullName>
    </recommendedName>
</protein>
<dbReference type="Proteomes" id="UP000095209">
    <property type="component" value="Unassembled WGS sequence"/>
</dbReference>
<keyword evidence="4" id="KW-1185">Reference proteome</keyword>
<dbReference type="STRING" id="1305675.BFG57_08030"/>
<name>A0A1E5LJY6_9BACI</name>
<gene>
    <name evidence="3" type="ORF">BFG57_08030</name>
</gene>
<accession>A0A1E5LJY6</accession>
<dbReference type="RefSeq" id="WP_069715547.1">
    <property type="nucleotide sequence ID" value="NZ_MJEH01000002.1"/>
</dbReference>
<feature type="domain" description="DUF4179" evidence="2">
    <location>
        <begin position="42"/>
        <end position="114"/>
    </location>
</feature>
<evidence type="ECO:0000256" key="1">
    <source>
        <dbReference type="SAM" id="Phobius"/>
    </source>
</evidence>
<sequence length="305" mass="34974">MDKNNMTDYKKEYEEIQIPSELNHTVQMGIERGRAKMRKNSTNKFIKVCASLTAAITLFTASVNVSPTFADLLKDIPIAGNLVKVLQFNDGQAGGGLITDGTDISNMDSFEENGYENILINFSQDDELQENVGTFNVKYDENPYTMTFEIGGARRFSATENFEKILQNKYVKDIYTIITLDDSVIRFVIEFEKPVEYTIEEREEPASLIIKLREDKQYEEKKTYALRTESYANGPIIGSLEEQFYIKDETRILKDENGLFFVEINSFETKEEAEKKLEELSKTTDKGLLIEERQGVNEPKSYPVE</sequence>
<evidence type="ECO:0000313" key="3">
    <source>
        <dbReference type="EMBL" id="OEH94400.1"/>
    </source>
</evidence>
<proteinExistence type="predicted"/>
<evidence type="ECO:0000313" key="4">
    <source>
        <dbReference type="Proteomes" id="UP000095209"/>
    </source>
</evidence>
<keyword evidence="1" id="KW-1133">Transmembrane helix</keyword>
<keyword evidence="1" id="KW-0472">Membrane</keyword>